<dbReference type="AlphaFoldDB" id="A0A921AYA1"/>
<comment type="subunit">
    <text evidence="9">Forms a complex with SecD. Part of the essential Sec protein translocation apparatus which comprises SecA, SecYEG and auxiliary proteins SecDF. Other proteins may also be involved.</text>
</comment>
<dbReference type="PRINTS" id="PR01755">
    <property type="entry name" value="SECFTRNLCASE"/>
</dbReference>
<protein>
    <recommendedName>
        <fullName evidence="9">Protein-export membrane protein SecF</fullName>
    </recommendedName>
</protein>
<keyword evidence="5 9" id="KW-0653">Protein transport</keyword>
<evidence type="ECO:0000259" key="10">
    <source>
        <dbReference type="Pfam" id="PF02355"/>
    </source>
</evidence>
<dbReference type="PANTHER" id="PTHR30081:SF8">
    <property type="entry name" value="PROTEIN TRANSLOCASE SUBUNIT SECF"/>
    <property type="match status" value="1"/>
</dbReference>
<feature type="transmembrane region" description="Helical" evidence="9">
    <location>
        <begin position="20"/>
        <end position="38"/>
    </location>
</feature>
<evidence type="ECO:0000256" key="2">
    <source>
        <dbReference type="ARBA" id="ARBA00022448"/>
    </source>
</evidence>
<feature type="transmembrane region" description="Helical" evidence="9">
    <location>
        <begin position="141"/>
        <end position="158"/>
    </location>
</feature>
<keyword evidence="6 9" id="KW-1133">Transmembrane helix</keyword>
<proteinExistence type="inferred from homology"/>
<dbReference type="EMBL" id="DYZA01000220">
    <property type="protein sequence ID" value="HJD98095.1"/>
    <property type="molecule type" value="Genomic_DNA"/>
</dbReference>
<reference evidence="11" key="1">
    <citation type="journal article" date="2021" name="PeerJ">
        <title>Extensive microbial diversity within the chicken gut microbiome revealed by metagenomics and culture.</title>
        <authorList>
            <person name="Gilroy R."/>
            <person name="Ravi A."/>
            <person name="Getino M."/>
            <person name="Pursley I."/>
            <person name="Horton D.L."/>
            <person name="Alikhan N.F."/>
            <person name="Baker D."/>
            <person name="Gharbi K."/>
            <person name="Hall N."/>
            <person name="Watson M."/>
            <person name="Adriaenssens E.M."/>
            <person name="Foster-Nyarko E."/>
            <person name="Jarju S."/>
            <person name="Secka A."/>
            <person name="Antonio M."/>
            <person name="Oren A."/>
            <person name="Chaudhuri R.R."/>
            <person name="La Ragione R."/>
            <person name="Hildebrand F."/>
            <person name="Pallen M.J."/>
        </authorList>
    </citation>
    <scope>NUCLEOTIDE SEQUENCE</scope>
    <source>
        <strain evidence="11">ChiGjej2B2-19336</strain>
    </source>
</reference>
<dbReference type="NCBIfam" id="TIGR00966">
    <property type="entry name" value="transloc_SecF"/>
    <property type="match status" value="1"/>
</dbReference>
<dbReference type="InterPro" id="IPR022646">
    <property type="entry name" value="SecD/SecF_CS"/>
</dbReference>
<organism evidence="11 12">
    <name type="scientific">Mailhella massiliensis</name>
    <dbReference type="NCBI Taxonomy" id="1903261"/>
    <lineage>
        <taxon>Bacteria</taxon>
        <taxon>Pseudomonadati</taxon>
        <taxon>Thermodesulfobacteriota</taxon>
        <taxon>Desulfovibrionia</taxon>
        <taxon>Desulfovibrionales</taxon>
        <taxon>Desulfovibrionaceae</taxon>
        <taxon>Mailhella</taxon>
    </lineage>
</organism>
<feature type="domain" description="Protein export membrane protein SecD/SecF C-terminal" evidence="10">
    <location>
        <begin position="123"/>
        <end position="174"/>
    </location>
</feature>
<dbReference type="GO" id="GO:0015450">
    <property type="term" value="F:protein-transporting ATPase activity"/>
    <property type="evidence" value="ECO:0007669"/>
    <property type="project" value="InterPro"/>
</dbReference>
<keyword evidence="3 9" id="KW-1003">Cell membrane</keyword>
<evidence type="ECO:0000313" key="12">
    <source>
        <dbReference type="Proteomes" id="UP000698963"/>
    </source>
</evidence>
<dbReference type="RefSeq" id="WP_304123526.1">
    <property type="nucleotide sequence ID" value="NZ_DYZA01000220.1"/>
</dbReference>
<dbReference type="Pfam" id="PF07549">
    <property type="entry name" value="Sec_GG"/>
    <property type="match status" value="1"/>
</dbReference>
<dbReference type="GO" id="GO:0006605">
    <property type="term" value="P:protein targeting"/>
    <property type="evidence" value="ECO:0007669"/>
    <property type="project" value="UniProtKB-UniRule"/>
</dbReference>
<reference evidence="11" key="2">
    <citation type="submission" date="2021-09" db="EMBL/GenBank/DDBJ databases">
        <authorList>
            <person name="Gilroy R."/>
        </authorList>
    </citation>
    <scope>NUCLEOTIDE SEQUENCE</scope>
    <source>
        <strain evidence="11">ChiGjej2B2-19336</strain>
    </source>
</reference>
<feature type="transmembrane region" description="Helical" evidence="9">
    <location>
        <begin position="165"/>
        <end position="183"/>
    </location>
</feature>
<feature type="transmembrane region" description="Helical" evidence="9">
    <location>
        <begin position="296"/>
        <end position="314"/>
    </location>
</feature>
<dbReference type="InterPro" id="IPR022813">
    <property type="entry name" value="SecD/SecF_arch_bac"/>
</dbReference>
<dbReference type="GO" id="GO:0005886">
    <property type="term" value="C:plasma membrane"/>
    <property type="evidence" value="ECO:0007669"/>
    <property type="project" value="UniProtKB-SubCell"/>
</dbReference>
<keyword evidence="8 9" id="KW-0472">Membrane</keyword>
<dbReference type="SUPFAM" id="SSF82866">
    <property type="entry name" value="Multidrug efflux transporter AcrB transmembrane domain"/>
    <property type="match status" value="1"/>
</dbReference>
<evidence type="ECO:0000256" key="6">
    <source>
        <dbReference type="ARBA" id="ARBA00022989"/>
    </source>
</evidence>
<dbReference type="HAMAP" id="MF_01464_B">
    <property type="entry name" value="SecF_B"/>
    <property type="match status" value="1"/>
</dbReference>
<keyword evidence="2 9" id="KW-0813">Transport</keyword>
<evidence type="ECO:0000313" key="11">
    <source>
        <dbReference type="EMBL" id="HJD98095.1"/>
    </source>
</evidence>
<feature type="transmembrane region" description="Helical" evidence="9">
    <location>
        <begin position="320"/>
        <end position="346"/>
    </location>
</feature>
<keyword evidence="7 9" id="KW-0811">Translocation</keyword>
<dbReference type="GO" id="GO:0065002">
    <property type="term" value="P:intracellular protein transmembrane transport"/>
    <property type="evidence" value="ECO:0007669"/>
    <property type="project" value="UniProtKB-UniRule"/>
</dbReference>
<evidence type="ECO:0000256" key="3">
    <source>
        <dbReference type="ARBA" id="ARBA00022475"/>
    </source>
</evidence>
<comment type="caution">
    <text evidence="9">Lacks conserved residue(s) required for the propagation of feature annotation.</text>
</comment>
<feature type="transmembrane region" description="Helical" evidence="9">
    <location>
        <begin position="241"/>
        <end position="260"/>
    </location>
</feature>
<dbReference type="InterPro" id="IPR005665">
    <property type="entry name" value="SecF_bac"/>
</dbReference>
<dbReference type="InterPro" id="IPR022645">
    <property type="entry name" value="SecD/SecF_bac"/>
</dbReference>
<gene>
    <name evidence="9 11" type="primary">secF</name>
    <name evidence="11" type="ORF">K8W16_10680</name>
</gene>
<evidence type="ECO:0000256" key="7">
    <source>
        <dbReference type="ARBA" id="ARBA00023010"/>
    </source>
</evidence>
<comment type="subcellular location">
    <subcellularLocation>
        <location evidence="1 9">Cell membrane</location>
        <topology evidence="1 9">Multi-pass membrane protein</topology>
    </subcellularLocation>
</comment>
<evidence type="ECO:0000256" key="5">
    <source>
        <dbReference type="ARBA" id="ARBA00022927"/>
    </source>
</evidence>
<comment type="similarity">
    <text evidence="9">Belongs to the SecD/SecF family. SecF subfamily.</text>
</comment>
<comment type="function">
    <text evidence="9">Part of the Sec protein translocase complex. Interacts with the SecYEG preprotein conducting channel. SecDF uses the proton motive force (PMF) to complete protein translocation after the ATP-dependent function of SecA.</text>
</comment>
<feature type="domain" description="Protein export membrane protein SecD/SecF C-terminal" evidence="10">
    <location>
        <begin position="190"/>
        <end position="346"/>
    </location>
</feature>
<dbReference type="InterPro" id="IPR055344">
    <property type="entry name" value="SecD_SecF_C_bact"/>
</dbReference>
<sequence>MAFAILSRQTNIDFVGFRRIAFSISAFFIILGLFAIIWNGGLRYGVDFAGGVMVQIEFAQPIPDEQVKTALQDVNLPGLTVQQVDTENRDYLLRFSMPSGENQDLRDQVSTALSSSIPDNPSTIQRLESVGPKVGNDLRNMAIEALFYAVLLITVYISGRFEYSWFMAGAMALVLWGAVYGASYLGFNRLWGVAIGMVIALIYCWKLKLNFALGAILALIHDVIVTLGLLTLLGVEIDLNVIAALLTLVGYSINDTIVVYDRIRENLRAVPADANPKPTMGSIINKSVNQTLSRTIMTSATTLVASLSLYLLGGNVIHDFALTITLGIVFGTFSSIFVASPILIAFGDVDLYHSKTNQKNEYERPGEHGIV</sequence>
<evidence type="ECO:0000256" key="4">
    <source>
        <dbReference type="ARBA" id="ARBA00022692"/>
    </source>
</evidence>
<evidence type="ECO:0000256" key="1">
    <source>
        <dbReference type="ARBA" id="ARBA00004651"/>
    </source>
</evidence>
<feature type="transmembrane region" description="Helical" evidence="9">
    <location>
        <begin position="189"/>
        <end position="205"/>
    </location>
</feature>
<dbReference type="GO" id="GO:0043952">
    <property type="term" value="P:protein transport by the Sec complex"/>
    <property type="evidence" value="ECO:0007669"/>
    <property type="project" value="UniProtKB-UniRule"/>
</dbReference>
<name>A0A921AYA1_9BACT</name>
<accession>A0A921AYA1</accession>
<evidence type="ECO:0000256" key="8">
    <source>
        <dbReference type="ARBA" id="ARBA00023136"/>
    </source>
</evidence>
<dbReference type="InterPro" id="IPR048634">
    <property type="entry name" value="SecD_SecF_C"/>
</dbReference>
<dbReference type="Gene3D" id="1.20.1640.10">
    <property type="entry name" value="Multidrug efflux transporter AcrB transmembrane domain"/>
    <property type="match status" value="1"/>
</dbReference>
<comment type="caution">
    <text evidence="11">The sequence shown here is derived from an EMBL/GenBank/DDBJ whole genome shotgun (WGS) entry which is preliminary data.</text>
</comment>
<dbReference type="Pfam" id="PF02355">
    <property type="entry name" value="SecD_SecF_C"/>
    <property type="match status" value="2"/>
</dbReference>
<dbReference type="Proteomes" id="UP000698963">
    <property type="component" value="Unassembled WGS sequence"/>
</dbReference>
<keyword evidence="4 9" id="KW-0812">Transmembrane</keyword>
<feature type="transmembrane region" description="Helical" evidence="9">
    <location>
        <begin position="212"/>
        <end position="235"/>
    </location>
</feature>
<dbReference type="PANTHER" id="PTHR30081">
    <property type="entry name" value="PROTEIN-EXPORT MEMBRANE PROTEIN SEC"/>
    <property type="match status" value="1"/>
</dbReference>
<evidence type="ECO:0000256" key="9">
    <source>
        <dbReference type="HAMAP-Rule" id="MF_01464"/>
    </source>
</evidence>
<dbReference type="NCBIfam" id="TIGR00916">
    <property type="entry name" value="2A0604s01"/>
    <property type="match status" value="1"/>
</dbReference>